<gene>
    <name evidence="2" type="ORF">LCGC14_1924240</name>
</gene>
<name>A0A0F9FPQ5_9ZZZZ</name>
<organism evidence="2">
    <name type="scientific">marine sediment metagenome</name>
    <dbReference type="NCBI Taxonomy" id="412755"/>
    <lineage>
        <taxon>unclassified sequences</taxon>
        <taxon>metagenomes</taxon>
        <taxon>ecological metagenomes</taxon>
    </lineage>
</organism>
<evidence type="ECO:0000313" key="2">
    <source>
        <dbReference type="EMBL" id="KKL88484.1"/>
    </source>
</evidence>
<dbReference type="Gene3D" id="1.20.144.10">
    <property type="entry name" value="Phosphatidic acid phosphatase type 2/haloperoxidase"/>
    <property type="match status" value="1"/>
</dbReference>
<dbReference type="SUPFAM" id="SSF48317">
    <property type="entry name" value="Acid phosphatase/Vanadium-dependent haloperoxidase"/>
    <property type="match status" value="1"/>
</dbReference>
<dbReference type="InterPro" id="IPR000326">
    <property type="entry name" value="PAP2/HPO"/>
</dbReference>
<comment type="caution">
    <text evidence="2">The sequence shown here is derived from an EMBL/GenBank/DDBJ whole genome shotgun (WGS) entry which is preliminary data.</text>
</comment>
<sequence>MGQIDFNILRNADLLVVGDSISIRTEAAIYGEVDDMLSQFESDVQAVRDMLPATTSDAPAVARLLVQFYDSIAGLTANRSSESVGMGGGKLHKSLHKSLHKTLHKSLHKTTGLGTGSAQQTGDTVMSWPVIEVPWRELNFLYAQRDSFGWHRLLAPPPPIAERLDEIPEILTLQRQLREPDNAFRRQRIRIEATNDLTAYMLPLGADVTTPGSRTAVMFQTILWLASLIGLEYKARFNAPRPNVLSPDLEPYIPVPSYSSYPSNHAFQSFLIAEVFAAILPEHSGNPGLFRAAREVAENREWAGLHIRSDTLAGERLARRCAPVIIHALEDHIRPVRAEWLGEGETT</sequence>
<feature type="domain" description="Phosphatidic acid phosphatase type 2/haloperoxidase" evidence="1">
    <location>
        <begin position="222"/>
        <end position="330"/>
    </location>
</feature>
<proteinExistence type="predicted"/>
<dbReference type="Pfam" id="PF01569">
    <property type="entry name" value="PAP2"/>
    <property type="match status" value="1"/>
</dbReference>
<dbReference type="InterPro" id="IPR036938">
    <property type="entry name" value="PAP2/HPO_sf"/>
</dbReference>
<dbReference type="AlphaFoldDB" id="A0A0F9FPQ5"/>
<reference evidence="2" key="1">
    <citation type="journal article" date="2015" name="Nature">
        <title>Complex archaea that bridge the gap between prokaryotes and eukaryotes.</title>
        <authorList>
            <person name="Spang A."/>
            <person name="Saw J.H."/>
            <person name="Jorgensen S.L."/>
            <person name="Zaremba-Niedzwiedzka K."/>
            <person name="Martijn J."/>
            <person name="Lind A.E."/>
            <person name="van Eijk R."/>
            <person name="Schleper C."/>
            <person name="Guy L."/>
            <person name="Ettema T.J."/>
        </authorList>
    </citation>
    <scope>NUCLEOTIDE SEQUENCE</scope>
</reference>
<dbReference type="EMBL" id="LAZR01020552">
    <property type="protein sequence ID" value="KKL88484.1"/>
    <property type="molecule type" value="Genomic_DNA"/>
</dbReference>
<accession>A0A0F9FPQ5</accession>
<protein>
    <recommendedName>
        <fullName evidence="1">Phosphatidic acid phosphatase type 2/haloperoxidase domain-containing protein</fullName>
    </recommendedName>
</protein>
<evidence type="ECO:0000259" key="1">
    <source>
        <dbReference type="Pfam" id="PF01569"/>
    </source>
</evidence>